<dbReference type="KEGG" id="pex:IZT61_04145"/>
<keyword evidence="3" id="KW-1185">Reference proteome</keyword>
<dbReference type="AlphaFoldDB" id="A0A7S9L1P2"/>
<protein>
    <submittedName>
        <fullName evidence="2">Uncharacterized protein</fullName>
    </submittedName>
</protein>
<name>A0A7S9L1P2_9SPHI</name>
<evidence type="ECO:0000256" key="1">
    <source>
        <dbReference type="SAM" id="MobiDB-lite"/>
    </source>
</evidence>
<dbReference type="EMBL" id="CP064939">
    <property type="protein sequence ID" value="QPH40481.1"/>
    <property type="molecule type" value="Genomic_DNA"/>
</dbReference>
<evidence type="ECO:0000313" key="3">
    <source>
        <dbReference type="Proteomes" id="UP000594759"/>
    </source>
</evidence>
<dbReference type="Proteomes" id="UP000594759">
    <property type="component" value="Chromosome"/>
</dbReference>
<organism evidence="2 3">
    <name type="scientific">Pedobacter endophyticus</name>
    <dbReference type="NCBI Taxonomy" id="2789740"/>
    <lineage>
        <taxon>Bacteria</taxon>
        <taxon>Pseudomonadati</taxon>
        <taxon>Bacteroidota</taxon>
        <taxon>Sphingobacteriia</taxon>
        <taxon>Sphingobacteriales</taxon>
        <taxon>Sphingobacteriaceae</taxon>
        <taxon>Pedobacter</taxon>
    </lineage>
</organism>
<feature type="compositionally biased region" description="Acidic residues" evidence="1">
    <location>
        <begin position="57"/>
        <end position="67"/>
    </location>
</feature>
<sequence>MKDEEEKTHTLKDEPLGTEGIEKNEKPVSLDDKRPADLEIPKGDHPDTDTSRAPGDWENETPEASDD</sequence>
<feature type="region of interest" description="Disordered" evidence="1">
    <location>
        <begin position="1"/>
        <end position="67"/>
    </location>
</feature>
<evidence type="ECO:0000313" key="2">
    <source>
        <dbReference type="EMBL" id="QPH40481.1"/>
    </source>
</evidence>
<proteinExistence type="predicted"/>
<reference evidence="2 3" key="1">
    <citation type="submission" date="2020-11" db="EMBL/GenBank/DDBJ databases">
        <title>Pedobacter endophytica, an endophytic bacteria isolated form Carex pumila.</title>
        <authorList>
            <person name="Peng Y."/>
            <person name="Jiang L."/>
            <person name="Lee J."/>
        </authorList>
    </citation>
    <scope>NUCLEOTIDE SEQUENCE [LARGE SCALE GENOMIC DNA]</scope>
    <source>
        <strain evidence="2 3">JBR3-12</strain>
    </source>
</reference>
<accession>A0A7S9L1P2</accession>
<gene>
    <name evidence="2" type="ORF">IZT61_04145</name>
</gene>
<dbReference type="RefSeq" id="WP_196099935.1">
    <property type="nucleotide sequence ID" value="NZ_CP064939.1"/>
</dbReference>
<feature type="compositionally biased region" description="Basic and acidic residues" evidence="1">
    <location>
        <begin position="1"/>
        <end position="50"/>
    </location>
</feature>